<keyword evidence="2" id="KW-0378">Hydrolase</keyword>
<evidence type="ECO:0000313" key="3">
    <source>
        <dbReference type="Proteomes" id="UP000184514"/>
    </source>
</evidence>
<evidence type="ECO:0000313" key="2">
    <source>
        <dbReference type="EMBL" id="OJI95194.1"/>
    </source>
</evidence>
<dbReference type="Gene3D" id="2.70.70.10">
    <property type="entry name" value="Glucose Permease (Domain IIA)"/>
    <property type="match status" value="1"/>
</dbReference>
<comment type="caution">
    <text evidence="2">The sequence shown here is derived from an EMBL/GenBank/DDBJ whole genome shotgun (WGS) entry which is preliminary data.</text>
</comment>
<keyword evidence="3" id="KW-1185">Reference proteome</keyword>
<proteinExistence type="predicted"/>
<dbReference type="PANTHER" id="PTHR21666">
    <property type="entry name" value="PEPTIDASE-RELATED"/>
    <property type="match status" value="1"/>
</dbReference>
<dbReference type="GO" id="GO:0004222">
    <property type="term" value="F:metalloendopeptidase activity"/>
    <property type="evidence" value="ECO:0007669"/>
    <property type="project" value="TreeGrafter"/>
</dbReference>
<accession>A0A1L9P1A4</accession>
<dbReference type="AlphaFoldDB" id="A0A1L9P1A4"/>
<dbReference type="EMBL" id="MLCB01000045">
    <property type="protein sequence ID" value="OJI95194.1"/>
    <property type="molecule type" value="Genomic_DNA"/>
</dbReference>
<organism evidence="2 3">
    <name type="scientific">Planktotalea frisia</name>
    <dbReference type="NCBI Taxonomy" id="696762"/>
    <lineage>
        <taxon>Bacteria</taxon>
        <taxon>Pseudomonadati</taxon>
        <taxon>Pseudomonadota</taxon>
        <taxon>Alphaproteobacteria</taxon>
        <taxon>Rhodobacterales</taxon>
        <taxon>Paracoccaceae</taxon>
        <taxon>Planktotalea</taxon>
    </lineage>
</organism>
<name>A0A1L9P1A4_9RHOB</name>
<gene>
    <name evidence="2" type="primary">nlpD_1</name>
    <name evidence="2" type="ORF">PFRI_05300</name>
</gene>
<reference evidence="2 3" key="1">
    <citation type="submission" date="2016-10" db="EMBL/GenBank/DDBJ databases">
        <title>Genome sequence of Planktotalea frisia SH6-1.</title>
        <authorList>
            <person name="Poehlein A."/>
            <person name="Bakenhus I."/>
            <person name="Voget S."/>
            <person name="Brinkhoff T."/>
            <person name="Simon M."/>
        </authorList>
    </citation>
    <scope>NUCLEOTIDE SEQUENCE [LARGE SCALE GENOMIC DNA]</scope>
    <source>
        <strain evidence="2 3">SH6-1</strain>
    </source>
</reference>
<dbReference type="Pfam" id="PF01551">
    <property type="entry name" value="Peptidase_M23"/>
    <property type="match status" value="1"/>
</dbReference>
<dbReference type="SUPFAM" id="SSF51261">
    <property type="entry name" value="Duplicated hybrid motif"/>
    <property type="match status" value="1"/>
</dbReference>
<sequence>MRLALFMIPFLALAAPAAGAPLLALPVDCELGKNCYIQQYMDHDATENFKDFECGPRSYNAHKGTDFAVPTARDAQEGVDILAAAEVTVLGVRDGMSDVWNGEINTDAIKGRECGNGLVLDHGDGWQTQYCHLREGSLNVRKGQIVEAGTKLGQMGMTGRTEFAHLHLSVRKDGKPVDPFAPKGAKCDKPIEKTMWREPLLFQKGGILEIGFAESVPKFADIKMGTAEQELRSISPALVSYFFMFGGKAGDKIDVQFTGPDGFEVTQIYELEKNLARFFRAIGKKRRAEPWPVGIYEARARFTRNGEEIDTQTATFEIKR</sequence>
<dbReference type="CDD" id="cd12797">
    <property type="entry name" value="M23_peptidase"/>
    <property type="match status" value="1"/>
</dbReference>
<dbReference type="STRING" id="696762.PFRI_05300"/>
<feature type="domain" description="M23ase beta-sheet core" evidence="1">
    <location>
        <begin position="76"/>
        <end position="179"/>
    </location>
</feature>
<dbReference type="PANTHER" id="PTHR21666:SF270">
    <property type="entry name" value="MUREIN HYDROLASE ACTIVATOR ENVC"/>
    <property type="match status" value="1"/>
</dbReference>
<dbReference type="InterPro" id="IPR016047">
    <property type="entry name" value="M23ase_b-sheet_dom"/>
</dbReference>
<evidence type="ECO:0000259" key="1">
    <source>
        <dbReference type="Pfam" id="PF01551"/>
    </source>
</evidence>
<dbReference type="InterPro" id="IPR050570">
    <property type="entry name" value="Cell_wall_metabolism_enzyme"/>
</dbReference>
<dbReference type="Proteomes" id="UP000184514">
    <property type="component" value="Unassembled WGS sequence"/>
</dbReference>
<protein>
    <submittedName>
        <fullName evidence="2">Murein hydrolase activator NlpD</fullName>
    </submittedName>
</protein>
<dbReference type="OrthoDB" id="5489603at2"/>
<dbReference type="InterPro" id="IPR011055">
    <property type="entry name" value="Dup_hybrid_motif"/>
</dbReference>